<comment type="subcellular location">
    <subcellularLocation>
        <location evidence="1">Membrane</location>
        <topology evidence="1">Multi-pass membrane protein</topology>
    </subcellularLocation>
</comment>
<accession>A0ABM8RIA0</accession>
<keyword evidence="3 6" id="KW-0812">Transmembrane</keyword>
<evidence type="ECO:0000256" key="5">
    <source>
        <dbReference type="ARBA" id="ARBA00023136"/>
    </source>
</evidence>
<keyword evidence="8" id="KW-1185">Reference proteome</keyword>
<feature type="transmembrane region" description="Helical" evidence="6">
    <location>
        <begin position="33"/>
        <end position="50"/>
    </location>
</feature>
<proteinExistence type="inferred from homology"/>
<evidence type="ECO:0000256" key="2">
    <source>
        <dbReference type="ARBA" id="ARBA00009773"/>
    </source>
</evidence>
<feature type="transmembrane region" description="Helical" evidence="6">
    <location>
        <begin position="62"/>
        <end position="85"/>
    </location>
</feature>
<evidence type="ECO:0000256" key="3">
    <source>
        <dbReference type="ARBA" id="ARBA00022692"/>
    </source>
</evidence>
<evidence type="ECO:0000313" key="7">
    <source>
        <dbReference type="EMBL" id="CAE6754669.1"/>
    </source>
</evidence>
<dbReference type="Proteomes" id="UP000675880">
    <property type="component" value="Unassembled WGS sequence"/>
</dbReference>
<name>A0ABM8RIA0_9BACT</name>
<dbReference type="PANTHER" id="PTHR21716:SF4">
    <property type="entry name" value="TRANSMEMBRANE PROTEIN 245"/>
    <property type="match status" value="1"/>
</dbReference>
<reference evidence="7 8" key="1">
    <citation type="submission" date="2021-02" db="EMBL/GenBank/DDBJ databases">
        <authorList>
            <person name="Han P."/>
        </authorList>
    </citation>
    <scope>NUCLEOTIDE SEQUENCE [LARGE SCALE GENOMIC DNA]</scope>
    <source>
        <strain evidence="7">Candidatus Nitrospira sp. ZN2</strain>
    </source>
</reference>
<evidence type="ECO:0000256" key="1">
    <source>
        <dbReference type="ARBA" id="ARBA00004141"/>
    </source>
</evidence>
<comment type="similarity">
    <text evidence="2">Belongs to the autoinducer-2 exporter (AI-2E) (TC 2.A.86) family.</text>
</comment>
<sequence>MNRRQIFALCFFGVLLALLYQMALMFRPFVFPVLWAVILAHLCFPLHVRVTAWLGGRESHSAALLTLAALALVVVPLVVLSVMLVKEAGSAERAVREWIASGGVQQLPDRLSGLPGGSAAREWLERVTGRESDLEQFVLSSAKTFSKFVVGELSDLVRDIFMLVADFLVMVFTLFFFFKDGRHWLMSLYGLIPLESSHKDKILLRLDQTIRAVVKGIVLTAIAQGLLAGAAYAVLGVPFPMVLMALTILLAPLPFGGTALIWGPVALYLLWTGAVGKGLVMLAWGIGVVSTIDQILKPLFIGQGAQVPVLLLTFSVLGGLAAYGILGLFLGPILVGLFLTALQIYRDEYQPSASSLVQS</sequence>
<protein>
    <recommendedName>
        <fullName evidence="9">AI-2E family transporter</fullName>
    </recommendedName>
</protein>
<evidence type="ECO:0000256" key="4">
    <source>
        <dbReference type="ARBA" id="ARBA00022989"/>
    </source>
</evidence>
<dbReference type="Pfam" id="PF01594">
    <property type="entry name" value="AI-2E_transport"/>
    <property type="match status" value="1"/>
</dbReference>
<feature type="transmembrane region" description="Helical" evidence="6">
    <location>
        <begin position="269"/>
        <end position="289"/>
    </location>
</feature>
<dbReference type="PANTHER" id="PTHR21716">
    <property type="entry name" value="TRANSMEMBRANE PROTEIN"/>
    <property type="match status" value="1"/>
</dbReference>
<feature type="transmembrane region" description="Helical" evidence="6">
    <location>
        <begin position="212"/>
        <end position="235"/>
    </location>
</feature>
<comment type="caution">
    <text evidence="7">The sequence shown here is derived from an EMBL/GenBank/DDBJ whole genome shotgun (WGS) entry which is preliminary data.</text>
</comment>
<evidence type="ECO:0008006" key="9">
    <source>
        <dbReference type="Google" id="ProtNLM"/>
    </source>
</evidence>
<dbReference type="RefSeq" id="WP_213042512.1">
    <property type="nucleotide sequence ID" value="NZ_CAJNBJ010000016.1"/>
</dbReference>
<dbReference type="EMBL" id="CAJNBJ010000016">
    <property type="protein sequence ID" value="CAE6754669.1"/>
    <property type="molecule type" value="Genomic_DNA"/>
</dbReference>
<evidence type="ECO:0000256" key="6">
    <source>
        <dbReference type="SAM" id="Phobius"/>
    </source>
</evidence>
<keyword evidence="4 6" id="KW-1133">Transmembrane helix</keyword>
<dbReference type="InterPro" id="IPR002549">
    <property type="entry name" value="AI-2E-like"/>
</dbReference>
<feature type="transmembrane region" description="Helical" evidence="6">
    <location>
        <begin position="309"/>
        <end position="342"/>
    </location>
</feature>
<feature type="transmembrane region" description="Helical" evidence="6">
    <location>
        <begin position="241"/>
        <end position="262"/>
    </location>
</feature>
<feature type="transmembrane region" description="Helical" evidence="6">
    <location>
        <begin position="160"/>
        <end position="178"/>
    </location>
</feature>
<evidence type="ECO:0000313" key="8">
    <source>
        <dbReference type="Proteomes" id="UP000675880"/>
    </source>
</evidence>
<gene>
    <name evidence="7" type="ORF">NSPZN2_30343</name>
</gene>
<organism evidence="7 8">
    <name type="scientific">Nitrospira defluvii</name>
    <dbReference type="NCBI Taxonomy" id="330214"/>
    <lineage>
        <taxon>Bacteria</taxon>
        <taxon>Pseudomonadati</taxon>
        <taxon>Nitrospirota</taxon>
        <taxon>Nitrospiria</taxon>
        <taxon>Nitrospirales</taxon>
        <taxon>Nitrospiraceae</taxon>
        <taxon>Nitrospira</taxon>
    </lineage>
</organism>
<keyword evidence="5 6" id="KW-0472">Membrane</keyword>